<gene>
    <name evidence="1" type="primary">holC</name>
    <name evidence="1" type="ORF">GCM10009083_01060</name>
</gene>
<dbReference type="EMBL" id="BMNN01000001">
    <property type="protein sequence ID" value="GGI88514.1"/>
    <property type="molecule type" value="Genomic_DNA"/>
</dbReference>
<comment type="caution">
    <text evidence="1">The sequence shown here is derived from an EMBL/GenBank/DDBJ whole genome shotgun (WGS) entry which is preliminary data.</text>
</comment>
<accession>A0ABQ2CGM6</accession>
<organism evidence="1 2">
    <name type="scientific">Halopseudomonas pertucinogena</name>
    <dbReference type="NCBI Taxonomy" id="86175"/>
    <lineage>
        <taxon>Bacteria</taxon>
        <taxon>Pseudomonadati</taxon>
        <taxon>Pseudomonadota</taxon>
        <taxon>Gammaproteobacteria</taxon>
        <taxon>Pseudomonadales</taxon>
        <taxon>Pseudomonadaceae</taxon>
        <taxon>Halopseudomonas</taxon>
    </lineage>
</organism>
<proteinExistence type="predicted"/>
<dbReference type="InterPro" id="IPR036768">
    <property type="entry name" value="PolIII_chi_sf"/>
</dbReference>
<keyword evidence="2" id="KW-1185">Reference proteome</keyword>
<dbReference type="PANTHER" id="PTHR38767">
    <property type="entry name" value="DNA POLYMERASE III SUBUNIT CHI"/>
    <property type="match status" value="1"/>
</dbReference>
<protein>
    <submittedName>
        <fullName evidence="1">DNA polymerase III subunit chi</fullName>
    </submittedName>
</protein>
<sequence>MTRIDFYVLNSDSREARLHYACRLAHKAWSHNRKVYLHCATEEEAEQLDELLWSFRPDAFLPHALHPDQPDSNVVCGWADDPTPHHDLLINLSNDTPLFFSRFNRLAEILVEHELVLSPARERFRFYRERGYPLKTHQIRIAG</sequence>
<dbReference type="RefSeq" id="WP_188634656.1">
    <property type="nucleotide sequence ID" value="NZ_BMNN01000001.1"/>
</dbReference>
<dbReference type="Pfam" id="PF04364">
    <property type="entry name" value="DNA_pol3_chi"/>
    <property type="match status" value="1"/>
</dbReference>
<dbReference type="PANTHER" id="PTHR38767:SF1">
    <property type="entry name" value="DNA POLYMERASE III SUBUNIT CHI"/>
    <property type="match status" value="1"/>
</dbReference>
<dbReference type="Proteomes" id="UP000633263">
    <property type="component" value="Unassembled WGS sequence"/>
</dbReference>
<dbReference type="Gene3D" id="3.40.50.10110">
    <property type="entry name" value="DNA polymerase III subunit chi"/>
    <property type="match status" value="1"/>
</dbReference>
<dbReference type="InterPro" id="IPR007459">
    <property type="entry name" value="DNA_pol3_chi"/>
</dbReference>
<evidence type="ECO:0000313" key="2">
    <source>
        <dbReference type="Proteomes" id="UP000633263"/>
    </source>
</evidence>
<evidence type="ECO:0000313" key="1">
    <source>
        <dbReference type="EMBL" id="GGI88514.1"/>
    </source>
</evidence>
<reference evidence="2" key="1">
    <citation type="journal article" date="2019" name="Int. J. Syst. Evol. Microbiol.">
        <title>The Global Catalogue of Microorganisms (GCM) 10K type strain sequencing project: providing services to taxonomists for standard genome sequencing and annotation.</title>
        <authorList>
            <consortium name="The Broad Institute Genomics Platform"/>
            <consortium name="The Broad Institute Genome Sequencing Center for Infectious Disease"/>
            <person name="Wu L."/>
            <person name="Ma J."/>
        </authorList>
    </citation>
    <scope>NUCLEOTIDE SEQUENCE [LARGE SCALE GENOMIC DNA]</scope>
    <source>
        <strain evidence="2">JCM 11590</strain>
    </source>
</reference>
<name>A0ABQ2CGM6_9GAMM</name>
<dbReference type="SUPFAM" id="SSF102400">
    <property type="entry name" value="DNA polymerase III chi subunit"/>
    <property type="match status" value="1"/>
</dbReference>